<name>A0ABN2H1D2_9ACTN</name>
<gene>
    <name evidence="9" type="ORF">GCM10009765_31440</name>
</gene>
<dbReference type="InterPro" id="IPR016156">
    <property type="entry name" value="FAD/NAD-linked_Rdtase_dimer_sf"/>
</dbReference>
<reference evidence="9 10" key="1">
    <citation type="journal article" date="2019" name="Int. J. Syst. Evol. Microbiol.">
        <title>The Global Catalogue of Microorganisms (GCM) 10K type strain sequencing project: providing services to taxonomists for standard genome sequencing and annotation.</title>
        <authorList>
            <consortium name="The Broad Institute Genomics Platform"/>
            <consortium name="The Broad Institute Genome Sequencing Center for Infectious Disease"/>
            <person name="Wu L."/>
            <person name="Ma J."/>
        </authorList>
    </citation>
    <scope>NUCLEOTIDE SEQUENCE [LARGE SCALE GENOMIC DNA]</scope>
    <source>
        <strain evidence="9 10">JCM 14718</strain>
    </source>
</reference>
<accession>A0ABN2H1D2</accession>
<dbReference type="PRINTS" id="PR00411">
    <property type="entry name" value="PNDRDTASEI"/>
</dbReference>
<keyword evidence="4" id="KW-0274">FAD</keyword>
<evidence type="ECO:0000259" key="7">
    <source>
        <dbReference type="Pfam" id="PF02852"/>
    </source>
</evidence>
<dbReference type="InterPro" id="IPR004099">
    <property type="entry name" value="Pyr_nucl-diS_OxRdtase_dimer"/>
</dbReference>
<dbReference type="RefSeq" id="WP_344310979.1">
    <property type="nucleotide sequence ID" value="NZ_BAAANY010000009.1"/>
</dbReference>
<dbReference type="SUPFAM" id="SSF51905">
    <property type="entry name" value="FAD/NAD(P)-binding domain"/>
    <property type="match status" value="1"/>
</dbReference>
<evidence type="ECO:0000256" key="4">
    <source>
        <dbReference type="ARBA" id="ARBA00022827"/>
    </source>
</evidence>
<evidence type="ECO:0000256" key="1">
    <source>
        <dbReference type="ARBA" id="ARBA00001974"/>
    </source>
</evidence>
<evidence type="ECO:0000256" key="3">
    <source>
        <dbReference type="ARBA" id="ARBA00022630"/>
    </source>
</evidence>
<dbReference type="Pfam" id="PF07992">
    <property type="entry name" value="Pyr_redox_2"/>
    <property type="match status" value="1"/>
</dbReference>
<dbReference type="InterPro" id="IPR036188">
    <property type="entry name" value="FAD/NAD-bd_sf"/>
</dbReference>
<evidence type="ECO:0000313" key="9">
    <source>
        <dbReference type="EMBL" id="GAA1679948.1"/>
    </source>
</evidence>
<dbReference type="PANTHER" id="PTHR43429:SF1">
    <property type="entry name" value="NAD(P)H SULFUR OXIDOREDUCTASE (COA-DEPENDENT)"/>
    <property type="match status" value="1"/>
</dbReference>
<dbReference type="InterPro" id="IPR023753">
    <property type="entry name" value="FAD/NAD-binding_dom"/>
</dbReference>
<dbReference type="Proteomes" id="UP001500618">
    <property type="component" value="Unassembled WGS sequence"/>
</dbReference>
<dbReference type="Gene3D" id="3.50.50.60">
    <property type="entry name" value="FAD/NAD(P)-binding domain"/>
    <property type="match status" value="2"/>
</dbReference>
<keyword evidence="10" id="KW-1185">Reference proteome</keyword>
<keyword evidence="6" id="KW-0676">Redox-active center</keyword>
<evidence type="ECO:0000256" key="2">
    <source>
        <dbReference type="ARBA" id="ARBA00009130"/>
    </source>
</evidence>
<organism evidence="9 10">
    <name type="scientific">Fodinicola feengrottensis</name>
    <dbReference type="NCBI Taxonomy" id="435914"/>
    <lineage>
        <taxon>Bacteria</taxon>
        <taxon>Bacillati</taxon>
        <taxon>Actinomycetota</taxon>
        <taxon>Actinomycetes</taxon>
        <taxon>Mycobacteriales</taxon>
        <taxon>Fodinicola</taxon>
    </lineage>
</organism>
<evidence type="ECO:0000313" key="10">
    <source>
        <dbReference type="Proteomes" id="UP001500618"/>
    </source>
</evidence>
<keyword evidence="3" id="KW-0285">Flavoprotein</keyword>
<keyword evidence="5" id="KW-0560">Oxidoreductase</keyword>
<dbReference type="EMBL" id="BAAANY010000009">
    <property type="protein sequence ID" value="GAA1679948.1"/>
    <property type="molecule type" value="Genomic_DNA"/>
</dbReference>
<evidence type="ECO:0000259" key="8">
    <source>
        <dbReference type="Pfam" id="PF07992"/>
    </source>
</evidence>
<feature type="domain" description="FAD/NAD(P)-binding" evidence="8">
    <location>
        <begin position="4"/>
        <end position="304"/>
    </location>
</feature>
<dbReference type="Pfam" id="PF02852">
    <property type="entry name" value="Pyr_redox_dim"/>
    <property type="match status" value="1"/>
</dbReference>
<comment type="similarity">
    <text evidence="2">Belongs to the class-III pyridine nucleotide-disulfide oxidoreductase family.</text>
</comment>
<evidence type="ECO:0000256" key="5">
    <source>
        <dbReference type="ARBA" id="ARBA00023002"/>
    </source>
</evidence>
<protein>
    <submittedName>
        <fullName evidence="9">FAD-dependent oxidoreductase</fullName>
    </submittedName>
</protein>
<dbReference type="SUPFAM" id="SSF55424">
    <property type="entry name" value="FAD/NAD-linked reductases, dimerisation (C-terminal) domain"/>
    <property type="match status" value="1"/>
</dbReference>
<feature type="domain" description="Pyridine nucleotide-disulphide oxidoreductase dimerisation" evidence="7">
    <location>
        <begin position="355"/>
        <end position="452"/>
    </location>
</feature>
<dbReference type="PRINTS" id="PR00368">
    <property type="entry name" value="FADPNR"/>
</dbReference>
<comment type="caution">
    <text evidence="9">The sequence shown here is derived from an EMBL/GenBank/DDBJ whole genome shotgun (WGS) entry which is preliminary data.</text>
</comment>
<sequence>MTERLVVVGGDAGGMAAASQARKLRGPQDLEIIALERGEFTSYSACGIPYWVGDQVTNGPDSLVARDPRTFREKYAVDVRLHHRVTSFDLSAGLLAMSDDATGAELALRFDHLVIGTGAAPVRPPWFTEAIEDEVSGVHFAQTLPQGAGLRDEVAGLPGGRAVVCGGGYIGVEIADALHRRGLQVTVVSRSPELMSSLDADIAVELRTAMEKVGITVLTGTSAAGLTSADGHVTGVMLADGSELPADLVVLGLGVRPRSSLAAASGLELGPSGGIRTDEQLRVRRAGQVLPNVYAAGDCTEVWHRVLERPVHLPLGTHANKQSRVAGITIGGGQATFAGAIGTAITGFWADGVEVEVGRTGLSCRELTAEGRPYVQATIHGTAASGYMPAAPSVTCRLVADPTTGAILGGQLIGGHGVAKRIDVVSVAVWHHLTAADLVDADLGYCPPLSPTWDPIQIAARKLLTQLG</sequence>
<evidence type="ECO:0000256" key="6">
    <source>
        <dbReference type="ARBA" id="ARBA00023284"/>
    </source>
</evidence>
<comment type="cofactor">
    <cofactor evidence="1">
        <name>FAD</name>
        <dbReference type="ChEBI" id="CHEBI:57692"/>
    </cofactor>
</comment>
<dbReference type="PANTHER" id="PTHR43429">
    <property type="entry name" value="PYRIDINE NUCLEOTIDE-DISULFIDE OXIDOREDUCTASE DOMAIN-CONTAINING"/>
    <property type="match status" value="1"/>
</dbReference>
<proteinExistence type="inferred from homology"/>
<dbReference type="InterPro" id="IPR050260">
    <property type="entry name" value="FAD-bd_OxRdtase"/>
</dbReference>